<dbReference type="Proteomes" id="UP000663844">
    <property type="component" value="Unassembled WGS sequence"/>
</dbReference>
<feature type="signal peptide" evidence="2">
    <location>
        <begin position="1"/>
        <end position="19"/>
    </location>
</feature>
<feature type="region of interest" description="Disordered" evidence="1">
    <location>
        <begin position="395"/>
        <end position="640"/>
    </location>
</feature>
<dbReference type="EMBL" id="CAJOAZ010005792">
    <property type="protein sequence ID" value="CAF4113050.1"/>
    <property type="molecule type" value="Genomic_DNA"/>
</dbReference>
<feature type="compositionally biased region" description="Basic and acidic residues" evidence="1">
    <location>
        <begin position="411"/>
        <end position="422"/>
    </location>
</feature>
<evidence type="ECO:0000256" key="1">
    <source>
        <dbReference type="SAM" id="MobiDB-lite"/>
    </source>
</evidence>
<protein>
    <submittedName>
        <fullName evidence="4">Uncharacterized protein</fullName>
    </submittedName>
</protein>
<reference evidence="4" key="1">
    <citation type="submission" date="2021-02" db="EMBL/GenBank/DDBJ databases">
        <authorList>
            <person name="Nowell W R."/>
        </authorList>
    </citation>
    <scope>NUCLEOTIDE SEQUENCE</scope>
</reference>
<evidence type="ECO:0000256" key="2">
    <source>
        <dbReference type="SAM" id="SignalP"/>
    </source>
</evidence>
<evidence type="ECO:0000313" key="4">
    <source>
        <dbReference type="EMBL" id="CAF4113050.1"/>
    </source>
</evidence>
<name>A0A819VR69_9BILA</name>
<feature type="compositionally biased region" description="Polar residues" evidence="1">
    <location>
        <begin position="506"/>
        <end position="517"/>
    </location>
</feature>
<feature type="compositionally biased region" description="Basic and acidic residues" evidence="1">
    <location>
        <begin position="567"/>
        <end position="587"/>
    </location>
</feature>
<feature type="chain" id="PRO_5035694385" evidence="2">
    <location>
        <begin position="20"/>
        <end position="728"/>
    </location>
</feature>
<feature type="compositionally biased region" description="Polar residues" evidence="1">
    <location>
        <begin position="653"/>
        <end position="673"/>
    </location>
</feature>
<feature type="compositionally biased region" description="Acidic residues" evidence="1">
    <location>
        <begin position="681"/>
        <end position="700"/>
    </location>
</feature>
<feature type="compositionally biased region" description="Polar residues" evidence="1">
    <location>
        <begin position="619"/>
        <end position="630"/>
    </location>
</feature>
<dbReference type="Proteomes" id="UP000663845">
    <property type="component" value="Unassembled WGS sequence"/>
</dbReference>
<dbReference type="AlphaFoldDB" id="A0A819VR69"/>
<comment type="caution">
    <text evidence="4">The sequence shown here is derived from an EMBL/GenBank/DDBJ whole genome shotgun (WGS) entry which is preliminary data.</text>
</comment>
<evidence type="ECO:0000313" key="5">
    <source>
        <dbReference type="Proteomes" id="UP000663844"/>
    </source>
</evidence>
<sequence length="728" mass="83695">MFRVILLFLILSVTLPTSSISIIRKDRIRRQLDNQHCDAITGFDCKCSFYRVTCTIDHELPSPINIIENEKHKYQSVELIIEAPRDIHINEYTFEPVKELYSLDEDHFEFRIKFEKFTTLHLSSPSIFNRIFSDNLPSNARTHLALEIYNPEVTPDNNPNLFQNLHAESLELYALYPFHGTFQQLFKGANIKFLRLSGDIRSDVSETFTGNIARLELAKQANAISVQHFPVYPAHELTINAFYVTDFDSEHPPNYANLVELRVHTQNRIPAHAFRQFPNILTLSVQSDQGIDSHAFDGLTHLEKLEIRNSQPSLDLFNILPNLKEFKASIETLDENAQCKLIEKLATGKVAIQAQPYGQGCTCVSAYLDTAAGRFPCSPQGCEYSSCDAIKNNYNADTSTFNPPPTIQRSDGTDALREREPRVYTAPYQVTPQDKEKFLNAAPVTQPEQPDEDRRRPDCEYRGPDTPYDPQDADDYLSNIDNSQNEKPYSDPSPKYENPWDDPNYYPTNVDNSQTEKPYSDPSDDPNDYQTNVDNNQNEKPYSDPSPKYENPWDDPNYYQTDVDNSQTEKPHADSSSKYEKPWDDPKYYQTDVDNSQTEKPYSDPSPKYEKPWDDPNYYQPNVDNSQNEKPYSYPWDDPNYYQSYNELEVTTQINTQDSWEQYPSDITTTATTPFYPINDDSQEGQDSEESQAQNEDTEYQTDSATARPDERDAGSSEKEYSSTATTE</sequence>
<organism evidence="4 5">
    <name type="scientific">Adineta steineri</name>
    <dbReference type="NCBI Taxonomy" id="433720"/>
    <lineage>
        <taxon>Eukaryota</taxon>
        <taxon>Metazoa</taxon>
        <taxon>Spiralia</taxon>
        <taxon>Gnathifera</taxon>
        <taxon>Rotifera</taxon>
        <taxon>Eurotatoria</taxon>
        <taxon>Bdelloidea</taxon>
        <taxon>Adinetida</taxon>
        <taxon>Adinetidae</taxon>
        <taxon>Adineta</taxon>
    </lineage>
</organism>
<gene>
    <name evidence="3" type="ORF">JYZ213_LOCUS23548</name>
    <name evidence="4" type="ORF">OXD698_LOCUS36048</name>
</gene>
<feature type="compositionally biased region" description="Polar residues" evidence="1">
    <location>
        <begin position="530"/>
        <end position="540"/>
    </location>
</feature>
<dbReference type="EMBL" id="CAJNOG010000279">
    <property type="protein sequence ID" value="CAF1140869.1"/>
    <property type="molecule type" value="Genomic_DNA"/>
</dbReference>
<accession>A0A819VR69</accession>
<dbReference type="Gene3D" id="3.80.10.10">
    <property type="entry name" value="Ribonuclease Inhibitor"/>
    <property type="match status" value="1"/>
</dbReference>
<dbReference type="InterPro" id="IPR032675">
    <property type="entry name" value="LRR_dom_sf"/>
</dbReference>
<evidence type="ECO:0000313" key="3">
    <source>
        <dbReference type="EMBL" id="CAF1140869.1"/>
    </source>
</evidence>
<feature type="compositionally biased region" description="Basic and acidic residues" evidence="1">
    <location>
        <begin position="708"/>
        <end position="721"/>
    </location>
</feature>
<feature type="region of interest" description="Disordered" evidence="1">
    <location>
        <begin position="653"/>
        <end position="728"/>
    </location>
</feature>
<keyword evidence="2" id="KW-0732">Signal</keyword>
<proteinExistence type="predicted"/>
<feature type="compositionally biased region" description="Basic and acidic residues" evidence="1">
    <location>
        <begin position="452"/>
        <end position="463"/>
    </location>
</feature>